<name>A0ABV7PMG8_9BURK</name>
<feature type="domain" description="GAF" evidence="2">
    <location>
        <begin position="37"/>
        <end position="157"/>
    </location>
</feature>
<evidence type="ECO:0000313" key="3">
    <source>
        <dbReference type="EMBL" id="MFC3459134.1"/>
    </source>
</evidence>
<protein>
    <submittedName>
        <fullName evidence="3">GAF domain-containing protein</fullName>
    </submittedName>
</protein>
<evidence type="ECO:0000259" key="2">
    <source>
        <dbReference type="Pfam" id="PF13185"/>
    </source>
</evidence>
<gene>
    <name evidence="3" type="ORF">ACFOPH_12900</name>
</gene>
<dbReference type="Proteomes" id="UP001595665">
    <property type="component" value="Unassembled WGS sequence"/>
</dbReference>
<dbReference type="Pfam" id="PF13185">
    <property type="entry name" value="GAF_2"/>
    <property type="match status" value="1"/>
</dbReference>
<comment type="caution">
    <text evidence="3">The sequence shown here is derived from an EMBL/GenBank/DDBJ whole genome shotgun (WGS) entry which is preliminary data.</text>
</comment>
<dbReference type="RefSeq" id="WP_312554067.1">
    <property type="nucleotide sequence ID" value="NZ_JBHRVV010000001.1"/>
</dbReference>
<keyword evidence="4" id="KW-1185">Reference proteome</keyword>
<evidence type="ECO:0000313" key="4">
    <source>
        <dbReference type="Proteomes" id="UP001595665"/>
    </source>
</evidence>
<accession>A0ABV7PMG8</accession>
<dbReference type="PROSITE" id="PS01320">
    <property type="entry name" value="UPF0067"/>
    <property type="match status" value="1"/>
</dbReference>
<dbReference type="PANTHER" id="PTHR21021">
    <property type="entry name" value="GAF/PUTATIVE CYTOSKELETAL PROTEIN"/>
    <property type="match status" value="1"/>
</dbReference>
<dbReference type="InterPro" id="IPR003018">
    <property type="entry name" value="GAF"/>
</dbReference>
<comment type="similarity">
    <text evidence="1">Belongs to the free Met sulfoxide reductase family.</text>
</comment>
<dbReference type="EMBL" id="JBHRVV010000001">
    <property type="protein sequence ID" value="MFC3459134.1"/>
    <property type="molecule type" value="Genomic_DNA"/>
</dbReference>
<dbReference type="InterPro" id="IPR000614">
    <property type="entry name" value="FRMsr_CS"/>
</dbReference>
<dbReference type="InterPro" id="IPR029016">
    <property type="entry name" value="GAF-like_dom_sf"/>
</dbReference>
<dbReference type="PANTHER" id="PTHR21021:SF15">
    <property type="entry name" value="FREE METHIONINE-R-SULFOXIDE REDUCTASE"/>
    <property type="match status" value="1"/>
</dbReference>
<dbReference type="InterPro" id="IPR051330">
    <property type="entry name" value="Phosphatase_reg/MetRdx"/>
</dbReference>
<evidence type="ECO:0000256" key="1">
    <source>
        <dbReference type="ARBA" id="ARBA00038454"/>
    </source>
</evidence>
<organism evidence="3 4">
    <name type="scientific">Massilia haematophila</name>
    <dbReference type="NCBI Taxonomy" id="457923"/>
    <lineage>
        <taxon>Bacteria</taxon>
        <taxon>Pseudomonadati</taxon>
        <taxon>Pseudomonadota</taxon>
        <taxon>Betaproteobacteria</taxon>
        <taxon>Burkholderiales</taxon>
        <taxon>Oxalobacteraceae</taxon>
        <taxon>Telluria group</taxon>
        <taxon>Massilia</taxon>
    </lineage>
</organism>
<sequence>MHINPERSTRPDYDLLVRQVTSVLEGERDLIANASQFSALVYDTIADLNWAGFYLTVPAKKGEGQDLLVGPFQGKPACARIPFGRGVCGATAVERKTIVVPDVHAFPGHIACDSASNSEIVIPLVKNDKLVGVFDIDSPQLDRFSDEDRAGLEAMVAAFLEATDC</sequence>
<dbReference type="Gene3D" id="3.30.450.40">
    <property type="match status" value="1"/>
</dbReference>
<reference evidence="4" key="1">
    <citation type="journal article" date="2019" name="Int. J. Syst. Evol. Microbiol.">
        <title>The Global Catalogue of Microorganisms (GCM) 10K type strain sequencing project: providing services to taxonomists for standard genome sequencing and annotation.</title>
        <authorList>
            <consortium name="The Broad Institute Genomics Platform"/>
            <consortium name="The Broad Institute Genome Sequencing Center for Infectious Disease"/>
            <person name="Wu L."/>
            <person name="Ma J."/>
        </authorList>
    </citation>
    <scope>NUCLEOTIDE SEQUENCE [LARGE SCALE GENOMIC DNA]</scope>
    <source>
        <strain evidence="4">CCM 7480</strain>
    </source>
</reference>
<dbReference type="SUPFAM" id="SSF55781">
    <property type="entry name" value="GAF domain-like"/>
    <property type="match status" value="1"/>
</dbReference>
<proteinExistence type="inferred from homology"/>